<dbReference type="Proteomes" id="UP001596353">
    <property type="component" value="Unassembled WGS sequence"/>
</dbReference>
<reference evidence="5" key="1">
    <citation type="journal article" date="2019" name="Int. J. Syst. Evol. Microbiol.">
        <title>The Global Catalogue of Microorganisms (GCM) 10K type strain sequencing project: providing services to taxonomists for standard genome sequencing and annotation.</title>
        <authorList>
            <consortium name="The Broad Institute Genomics Platform"/>
            <consortium name="The Broad Institute Genome Sequencing Center for Infectious Disease"/>
            <person name="Wu L."/>
            <person name="Ma J."/>
        </authorList>
    </citation>
    <scope>NUCLEOTIDE SEQUENCE [LARGE SCALE GENOMIC DNA]</scope>
    <source>
        <strain evidence="5">CCUG 66188</strain>
    </source>
</reference>
<evidence type="ECO:0000313" key="5">
    <source>
        <dbReference type="Proteomes" id="UP001596353"/>
    </source>
</evidence>
<protein>
    <submittedName>
        <fullName evidence="4">AMP-binding protein</fullName>
    </submittedName>
</protein>
<comment type="similarity">
    <text evidence="1">Belongs to the ATP-dependent AMP-binding enzyme family.</text>
</comment>
<proteinExistence type="inferred from homology"/>
<dbReference type="InterPro" id="IPR020845">
    <property type="entry name" value="AMP-binding_CS"/>
</dbReference>
<evidence type="ECO:0000256" key="2">
    <source>
        <dbReference type="ARBA" id="ARBA00022598"/>
    </source>
</evidence>
<dbReference type="Pfam" id="PF00501">
    <property type="entry name" value="AMP-binding"/>
    <property type="match status" value="1"/>
</dbReference>
<keyword evidence="5" id="KW-1185">Reference proteome</keyword>
<evidence type="ECO:0000259" key="3">
    <source>
        <dbReference type="Pfam" id="PF00501"/>
    </source>
</evidence>
<evidence type="ECO:0000256" key="1">
    <source>
        <dbReference type="ARBA" id="ARBA00006432"/>
    </source>
</evidence>
<dbReference type="PANTHER" id="PTHR43201">
    <property type="entry name" value="ACYL-COA SYNTHETASE"/>
    <property type="match status" value="1"/>
</dbReference>
<name>A0ABW2B8Q9_9RHOB</name>
<dbReference type="InterPro" id="IPR000873">
    <property type="entry name" value="AMP-dep_synth/lig_dom"/>
</dbReference>
<dbReference type="InterPro" id="IPR042099">
    <property type="entry name" value="ANL_N_sf"/>
</dbReference>
<keyword evidence="2" id="KW-0436">Ligase</keyword>
<dbReference type="EMBL" id="JBHSWG010000003">
    <property type="protein sequence ID" value="MFC6761459.1"/>
    <property type="molecule type" value="Genomic_DNA"/>
</dbReference>
<dbReference type="Gene3D" id="3.40.50.12780">
    <property type="entry name" value="N-terminal domain of ligase-like"/>
    <property type="match status" value="1"/>
</dbReference>
<evidence type="ECO:0000313" key="4">
    <source>
        <dbReference type="EMBL" id="MFC6761459.1"/>
    </source>
</evidence>
<gene>
    <name evidence="4" type="ORF">ACFQFQ_21625</name>
</gene>
<dbReference type="PROSITE" id="PS00455">
    <property type="entry name" value="AMP_BINDING"/>
    <property type="match status" value="1"/>
</dbReference>
<sequence>MASQPGHRPAFWSPPQPGDIAALYHTGGTTGAPKLAIHTHEGILRHGWTLSKAWREGPDEVYFNGLPPFHVGGSYAAAVMPLSQGAHVVLMTPQGYRNREVIANFWKHVDRFRPSVVAMVPTSWGR</sequence>
<comment type="caution">
    <text evidence="4">The sequence shown here is derived from an EMBL/GenBank/DDBJ whole genome shotgun (WGS) entry which is preliminary data.</text>
</comment>
<accession>A0ABW2B8Q9</accession>
<feature type="domain" description="AMP-dependent synthetase/ligase" evidence="3">
    <location>
        <begin position="14"/>
        <end position="124"/>
    </location>
</feature>
<organism evidence="4 5">
    <name type="scientific">Sulfitobacter porphyrae</name>
    <dbReference type="NCBI Taxonomy" id="1246864"/>
    <lineage>
        <taxon>Bacteria</taxon>
        <taxon>Pseudomonadati</taxon>
        <taxon>Pseudomonadota</taxon>
        <taxon>Alphaproteobacteria</taxon>
        <taxon>Rhodobacterales</taxon>
        <taxon>Roseobacteraceae</taxon>
        <taxon>Sulfitobacter</taxon>
    </lineage>
</organism>
<dbReference type="SUPFAM" id="SSF56801">
    <property type="entry name" value="Acetyl-CoA synthetase-like"/>
    <property type="match status" value="1"/>
</dbReference>
<dbReference type="PANTHER" id="PTHR43201:SF5">
    <property type="entry name" value="MEDIUM-CHAIN ACYL-COA LIGASE ACSF2, MITOCHONDRIAL"/>
    <property type="match status" value="1"/>
</dbReference>